<name>K9VD52_9CYAN</name>
<sequence length="238" mass="26837">MTQTSVKNTKNLDRQTPSEDAEKMLPLENGDRLSQPEFHDRYLAMPQVKKAELIEGVVYMPSPVRFEPHAEPHSNIIGWLWNYRIATPGVRLGDNATVLLDGDNEPQPDALLRIENGGNSRITDDDYVRGAPELIVEIAASTASYDLHDKKKAYRRNGVQEYIVWQINKKRLYWFRLDKGKYVSLQPDENGVVHSVVFPGLRLAVAALLEGDLAQVMRVLQEGINSAEHGEFVKFLGG</sequence>
<keyword evidence="4" id="KW-1185">Reference proteome</keyword>
<evidence type="ECO:0000313" key="4">
    <source>
        <dbReference type="Proteomes" id="UP000010478"/>
    </source>
</evidence>
<dbReference type="AlphaFoldDB" id="K9VD52"/>
<dbReference type="Proteomes" id="UP000010478">
    <property type="component" value="Chromosome"/>
</dbReference>
<dbReference type="InterPro" id="IPR008538">
    <property type="entry name" value="Uma2"/>
</dbReference>
<accession>K9VD52</accession>
<evidence type="ECO:0000259" key="2">
    <source>
        <dbReference type="Pfam" id="PF05685"/>
    </source>
</evidence>
<dbReference type="Pfam" id="PF05685">
    <property type="entry name" value="Uma2"/>
    <property type="match status" value="1"/>
</dbReference>
<reference evidence="3 4" key="1">
    <citation type="submission" date="2012-05" db="EMBL/GenBank/DDBJ databases">
        <title>Finished chromosome of genome of Oscillatoria sp. PCC 7112.</title>
        <authorList>
            <consortium name="US DOE Joint Genome Institute"/>
            <person name="Gugger M."/>
            <person name="Coursin T."/>
            <person name="Rippka R."/>
            <person name="Tandeau De Marsac N."/>
            <person name="Huntemann M."/>
            <person name="Wei C.-L."/>
            <person name="Han J."/>
            <person name="Detter J.C."/>
            <person name="Han C."/>
            <person name="Tapia R."/>
            <person name="Davenport K."/>
            <person name="Daligault H."/>
            <person name="Erkkila T."/>
            <person name="Gu W."/>
            <person name="Munk A.C.C."/>
            <person name="Teshima H."/>
            <person name="Xu Y."/>
            <person name="Chain P."/>
            <person name="Chen A."/>
            <person name="Krypides N."/>
            <person name="Mavromatis K."/>
            <person name="Markowitz V."/>
            <person name="Szeto E."/>
            <person name="Ivanova N."/>
            <person name="Mikhailova N."/>
            <person name="Ovchinnikova G."/>
            <person name="Pagani I."/>
            <person name="Pati A."/>
            <person name="Goodwin L."/>
            <person name="Peters L."/>
            <person name="Pitluck S."/>
            <person name="Woyke T."/>
            <person name="Kerfeld C."/>
        </authorList>
    </citation>
    <scope>NUCLEOTIDE SEQUENCE [LARGE SCALE GENOMIC DNA]</scope>
    <source>
        <strain evidence="3 4">PCC 7112</strain>
    </source>
</reference>
<dbReference type="Gene3D" id="3.90.1570.10">
    <property type="entry name" value="tt1808, chain A"/>
    <property type="match status" value="1"/>
</dbReference>
<dbReference type="HOGENOM" id="CLU_100183_0_0_3"/>
<dbReference type="EMBL" id="CP003614">
    <property type="protein sequence ID" value="AFZ05402.1"/>
    <property type="molecule type" value="Genomic_DNA"/>
</dbReference>
<protein>
    <recommendedName>
        <fullName evidence="2">Putative restriction endonuclease domain-containing protein</fullName>
    </recommendedName>
</protein>
<dbReference type="InterPro" id="IPR012296">
    <property type="entry name" value="Nuclease_put_TT1808"/>
</dbReference>
<gene>
    <name evidence="3" type="ORF">Osc7112_0819</name>
</gene>
<feature type="region of interest" description="Disordered" evidence="1">
    <location>
        <begin position="1"/>
        <end position="33"/>
    </location>
</feature>
<dbReference type="PANTHER" id="PTHR35400:SF3">
    <property type="entry name" value="SLL1072 PROTEIN"/>
    <property type="match status" value="1"/>
</dbReference>
<dbReference type="STRING" id="179408.Osc7112_0819"/>
<organism evidence="3 4">
    <name type="scientific">Phormidium nigroviride PCC 7112</name>
    <dbReference type="NCBI Taxonomy" id="179408"/>
    <lineage>
        <taxon>Bacteria</taxon>
        <taxon>Bacillati</taxon>
        <taxon>Cyanobacteriota</taxon>
        <taxon>Cyanophyceae</taxon>
        <taxon>Oscillatoriophycideae</taxon>
        <taxon>Oscillatoriales</taxon>
        <taxon>Oscillatoriaceae</taxon>
        <taxon>Phormidium</taxon>
    </lineage>
</organism>
<dbReference type="InterPro" id="IPR011335">
    <property type="entry name" value="Restrct_endonuc-II-like"/>
</dbReference>
<dbReference type="PANTHER" id="PTHR35400">
    <property type="entry name" value="SLR1083 PROTEIN"/>
    <property type="match status" value="1"/>
</dbReference>
<feature type="compositionally biased region" description="Basic and acidic residues" evidence="1">
    <location>
        <begin position="10"/>
        <end position="31"/>
    </location>
</feature>
<feature type="domain" description="Putative restriction endonuclease" evidence="2">
    <location>
        <begin position="41"/>
        <end position="206"/>
    </location>
</feature>
<dbReference type="RefSeq" id="WP_015174731.1">
    <property type="nucleotide sequence ID" value="NC_019729.1"/>
</dbReference>
<dbReference type="SUPFAM" id="SSF52980">
    <property type="entry name" value="Restriction endonuclease-like"/>
    <property type="match status" value="1"/>
</dbReference>
<dbReference type="CDD" id="cd06260">
    <property type="entry name" value="DUF820-like"/>
    <property type="match status" value="1"/>
</dbReference>
<dbReference type="KEGG" id="oni:Osc7112_0819"/>
<evidence type="ECO:0000313" key="3">
    <source>
        <dbReference type="EMBL" id="AFZ05402.1"/>
    </source>
</evidence>
<proteinExistence type="predicted"/>
<dbReference type="PATRIC" id="fig|179408.3.peg.1018"/>
<evidence type="ECO:0000256" key="1">
    <source>
        <dbReference type="SAM" id="MobiDB-lite"/>
    </source>
</evidence>
<dbReference type="OrthoDB" id="449656at2"/>
<dbReference type="eggNOG" id="COG4636">
    <property type="taxonomic scope" value="Bacteria"/>
</dbReference>